<evidence type="ECO:0000313" key="2">
    <source>
        <dbReference type="EMBL" id="KZV88710.1"/>
    </source>
</evidence>
<dbReference type="EMBL" id="KV426092">
    <property type="protein sequence ID" value="KZV88710.1"/>
    <property type="molecule type" value="Genomic_DNA"/>
</dbReference>
<accession>A0A165FB68</accession>
<dbReference type="Proteomes" id="UP000077266">
    <property type="component" value="Unassembled WGS sequence"/>
</dbReference>
<protein>
    <submittedName>
        <fullName evidence="2">Uncharacterized protein</fullName>
    </submittedName>
</protein>
<name>A0A165FB68_EXIGL</name>
<organism evidence="2 3">
    <name type="scientific">Exidia glandulosa HHB12029</name>
    <dbReference type="NCBI Taxonomy" id="1314781"/>
    <lineage>
        <taxon>Eukaryota</taxon>
        <taxon>Fungi</taxon>
        <taxon>Dikarya</taxon>
        <taxon>Basidiomycota</taxon>
        <taxon>Agaricomycotina</taxon>
        <taxon>Agaricomycetes</taxon>
        <taxon>Auriculariales</taxon>
        <taxon>Exidiaceae</taxon>
        <taxon>Exidia</taxon>
    </lineage>
</organism>
<keyword evidence="3" id="KW-1185">Reference proteome</keyword>
<gene>
    <name evidence="2" type="ORF">EXIGLDRAFT_722432</name>
</gene>
<feature type="region of interest" description="Disordered" evidence="1">
    <location>
        <begin position="1"/>
        <end position="28"/>
    </location>
</feature>
<sequence>MFSSSPTLPAFGQQAHPAPELVPFTDDDRVVANPPPELLLAPKLSKHRPVPLPVIRERVKRQRTSMSVSILLHVAHRLRSMDPSAVASDREDAAPSHWTPCPVAAQIRASARHYPAYC</sequence>
<dbReference type="AlphaFoldDB" id="A0A165FB68"/>
<evidence type="ECO:0000313" key="3">
    <source>
        <dbReference type="Proteomes" id="UP000077266"/>
    </source>
</evidence>
<proteinExistence type="predicted"/>
<evidence type="ECO:0000256" key="1">
    <source>
        <dbReference type="SAM" id="MobiDB-lite"/>
    </source>
</evidence>
<reference evidence="2 3" key="1">
    <citation type="journal article" date="2016" name="Mol. Biol. Evol.">
        <title>Comparative Genomics of Early-Diverging Mushroom-Forming Fungi Provides Insights into the Origins of Lignocellulose Decay Capabilities.</title>
        <authorList>
            <person name="Nagy L.G."/>
            <person name="Riley R."/>
            <person name="Tritt A."/>
            <person name="Adam C."/>
            <person name="Daum C."/>
            <person name="Floudas D."/>
            <person name="Sun H."/>
            <person name="Yadav J.S."/>
            <person name="Pangilinan J."/>
            <person name="Larsson K.H."/>
            <person name="Matsuura K."/>
            <person name="Barry K."/>
            <person name="Labutti K."/>
            <person name="Kuo R."/>
            <person name="Ohm R.A."/>
            <person name="Bhattacharya S.S."/>
            <person name="Shirouzu T."/>
            <person name="Yoshinaga Y."/>
            <person name="Martin F.M."/>
            <person name="Grigoriev I.V."/>
            <person name="Hibbett D.S."/>
        </authorList>
    </citation>
    <scope>NUCLEOTIDE SEQUENCE [LARGE SCALE GENOMIC DNA]</scope>
    <source>
        <strain evidence="2 3">HHB12029</strain>
    </source>
</reference>
<dbReference type="InParanoid" id="A0A165FB68"/>